<evidence type="ECO:0000256" key="8">
    <source>
        <dbReference type="ARBA" id="ARBA00022927"/>
    </source>
</evidence>
<dbReference type="InterPro" id="IPR019564">
    <property type="entry name" value="Sam37/metaxin_N"/>
</dbReference>
<evidence type="ECO:0000259" key="19">
    <source>
        <dbReference type="Pfam" id="PF17171"/>
    </source>
</evidence>
<evidence type="ECO:0000256" key="4">
    <source>
        <dbReference type="ARBA" id="ARBA00022499"/>
    </source>
</evidence>
<evidence type="ECO:0000256" key="2">
    <source>
        <dbReference type="ARBA" id="ARBA00009170"/>
    </source>
</evidence>
<keyword evidence="9" id="KW-1133">Transmembrane helix</keyword>
<reference evidence="20" key="2">
    <citation type="submission" date="2025-09" db="UniProtKB">
        <authorList>
            <consortium name="Ensembl"/>
        </authorList>
    </citation>
    <scope>IDENTIFICATION</scope>
</reference>
<evidence type="ECO:0000256" key="5">
    <source>
        <dbReference type="ARBA" id="ARBA00022692"/>
    </source>
</evidence>
<keyword evidence="5" id="KW-0812">Transmembrane</keyword>
<comment type="subunit">
    <text evidence="15">Interacts with MTX2/metaxin-2. Associates with the mitochondrial contact site and cristae organizing system (MICOS) complex, composed of at least MICOS10/MIC10, CHCHD3/MIC19, CHCHD6/MIC25, APOOL/MIC27, IMMT/MIC60, APOO/MIC23/MIC26 and QIL1/MIC13. This complex was also known under the names MINOS or MitOS complex. The MICOS complex associates with mitochondrial outer membrane proteins SAMM50, MTX1 and MTX2 (together described as components of the mitochondrial outer membrane sorting assembly machinery (SAM) complex) and DNAJC11, mitochondrial inner membrane protein TMEM11 and with HSPA9. The MICOS and SAM complexes together with DNAJC11 are part of a large protein complex spanning both membranes termed the mitochondrial intermembrane space bridging (MIB) complex. Interacts with ARMC1.</text>
</comment>
<comment type="subcellular location">
    <subcellularLocation>
        <location evidence="1">Mitochondrion outer membrane</location>
    </subcellularLocation>
</comment>
<keyword evidence="21" id="KW-1185">Reference proteome</keyword>
<evidence type="ECO:0000256" key="3">
    <source>
        <dbReference type="ARBA" id="ARBA00022448"/>
    </source>
</evidence>
<keyword evidence="6" id="KW-1000">Mitochondrion outer membrane</keyword>
<evidence type="ECO:0000256" key="10">
    <source>
        <dbReference type="ARBA" id="ARBA00023128"/>
    </source>
</evidence>
<keyword evidence="10" id="KW-0496">Mitochondrion</keyword>
<evidence type="ECO:0000256" key="1">
    <source>
        <dbReference type="ARBA" id="ARBA00004294"/>
    </source>
</evidence>
<evidence type="ECO:0000256" key="14">
    <source>
        <dbReference type="ARBA" id="ARBA00042095"/>
    </source>
</evidence>
<dbReference type="GO" id="GO:0001401">
    <property type="term" value="C:SAM complex"/>
    <property type="evidence" value="ECO:0007669"/>
    <property type="project" value="InterPro"/>
</dbReference>
<evidence type="ECO:0000256" key="9">
    <source>
        <dbReference type="ARBA" id="ARBA00022989"/>
    </source>
</evidence>
<dbReference type="InterPro" id="IPR040079">
    <property type="entry name" value="Glutathione_S-Trfase"/>
</dbReference>
<dbReference type="Pfam" id="PF17171">
    <property type="entry name" value="GST_C_6"/>
    <property type="match status" value="1"/>
</dbReference>
<dbReference type="PANTHER" id="PTHR12289">
    <property type="entry name" value="METAXIN RELATED"/>
    <property type="match status" value="1"/>
</dbReference>
<feature type="domain" description="Mitochondrial outer membrane transport complex Sam37/metaxin N-terminal" evidence="18">
    <location>
        <begin position="81"/>
        <end position="197"/>
    </location>
</feature>
<proteinExistence type="inferred from homology"/>
<dbReference type="PANTHER" id="PTHR12289:SF34">
    <property type="entry name" value="METAXIN-1"/>
    <property type="match status" value="1"/>
</dbReference>
<dbReference type="InterPro" id="IPR050931">
    <property type="entry name" value="Mito_Protein_Transport_Metaxin"/>
</dbReference>
<dbReference type="GO" id="GO:0007005">
    <property type="term" value="P:mitochondrion organization"/>
    <property type="evidence" value="ECO:0007669"/>
    <property type="project" value="TreeGrafter"/>
</dbReference>
<evidence type="ECO:0000259" key="18">
    <source>
        <dbReference type="Pfam" id="PF10568"/>
    </source>
</evidence>
<dbReference type="PROSITE" id="PS51257">
    <property type="entry name" value="PROKAR_LIPOPROTEIN"/>
    <property type="match status" value="1"/>
</dbReference>
<keyword evidence="4" id="KW-1017">Isopeptide bond</keyword>
<dbReference type="STRING" id="8078.ENSFHEP00000019834"/>
<dbReference type="Proteomes" id="UP000265000">
    <property type="component" value="Unplaced"/>
</dbReference>
<evidence type="ECO:0000256" key="16">
    <source>
        <dbReference type="SAM" id="MobiDB-lite"/>
    </source>
</evidence>
<dbReference type="SFLD" id="SFLDS00019">
    <property type="entry name" value="Glutathione_Transferase_(cytos"/>
    <property type="match status" value="1"/>
</dbReference>
<keyword evidence="17" id="KW-0732">Signal</keyword>
<evidence type="ECO:0000256" key="11">
    <source>
        <dbReference type="ARBA" id="ARBA00023136"/>
    </source>
</evidence>
<feature type="region of interest" description="Disordered" evidence="16">
    <location>
        <begin position="357"/>
        <end position="376"/>
    </location>
</feature>
<dbReference type="GO" id="GO:0015031">
    <property type="term" value="P:protein transport"/>
    <property type="evidence" value="ECO:0007669"/>
    <property type="project" value="UniProtKB-KW"/>
</dbReference>
<evidence type="ECO:0000256" key="6">
    <source>
        <dbReference type="ARBA" id="ARBA00022787"/>
    </source>
</evidence>
<dbReference type="SUPFAM" id="SSF47616">
    <property type="entry name" value="GST C-terminal domain-like"/>
    <property type="match status" value="1"/>
</dbReference>
<evidence type="ECO:0000313" key="20">
    <source>
        <dbReference type="Ensembl" id="ENSFHEP00000019834.1"/>
    </source>
</evidence>
<keyword evidence="3" id="KW-0813">Transport</keyword>
<accession>A0A3Q2Q1W0</accession>
<feature type="compositionally biased region" description="Basic and acidic residues" evidence="16">
    <location>
        <begin position="361"/>
        <end position="376"/>
    </location>
</feature>
<comment type="function">
    <text evidence="12">Involved in transport of proteins into the mitochondrion. Essential for embryonic development.</text>
</comment>
<name>A0A3Q2Q1W0_FUNHE</name>
<evidence type="ECO:0000313" key="21">
    <source>
        <dbReference type="Proteomes" id="UP000265000"/>
    </source>
</evidence>
<evidence type="ECO:0000256" key="15">
    <source>
        <dbReference type="ARBA" id="ARBA00046575"/>
    </source>
</evidence>
<protein>
    <recommendedName>
        <fullName evidence="13">Metaxin-1</fullName>
    </recommendedName>
    <alternativeName>
        <fullName evidence="14">Mitochondrial outer membrane import complex protein 1</fullName>
    </alternativeName>
</protein>
<dbReference type="AlphaFoldDB" id="A0A3Q2Q1W0"/>
<keyword evidence="11" id="KW-0472">Membrane</keyword>
<dbReference type="Pfam" id="PF10568">
    <property type="entry name" value="Tom37"/>
    <property type="match status" value="1"/>
</dbReference>
<feature type="signal peptide" evidence="17">
    <location>
        <begin position="1"/>
        <end position="27"/>
    </location>
</feature>
<dbReference type="CDD" id="cd03212">
    <property type="entry name" value="GST_C_Metaxin1_3"/>
    <property type="match status" value="1"/>
</dbReference>
<feature type="chain" id="PRO_5018760620" description="Metaxin-1" evidence="17">
    <location>
        <begin position="28"/>
        <end position="376"/>
    </location>
</feature>
<dbReference type="InterPro" id="IPR036282">
    <property type="entry name" value="Glutathione-S-Trfase_C_sf"/>
</dbReference>
<comment type="similarity">
    <text evidence="2">Belongs to the metaxin family.</text>
</comment>
<feature type="domain" description="Metaxin glutathione S-transferase" evidence="19">
    <location>
        <begin position="227"/>
        <end position="290"/>
    </location>
</feature>
<dbReference type="Ensembl" id="ENSFHET00000034940.1">
    <property type="protein sequence ID" value="ENSFHEP00000019834.1"/>
    <property type="gene ID" value="ENSFHEG00000021736.1"/>
</dbReference>
<evidence type="ECO:0000256" key="13">
    <source>
        <dbReference type="ARBA" id="ARBA00039748"/>
    </source>
</evidence>
<dbReference type="SFLD" id="SFLDG01180">
    <property type="entry name" value="SUF1"/>
    <property type="match status" value="1"/>
</dbReference>
<evidence type="ECO:0000256" key="17">
    <source>
        <dbReference type="SAM" id="SignalP"/>
    </source>
</evidence>
<reference evidence="20" key="1">
    <citation type="submission" date="2025-08" db="UniProtKB">
        <authorList>
            <consortium name="Ensembl"/>
        </authorList>
    </citation>
    <scope>IDENTIFICATION</scope>
</reference>
<dbReference type="GeneTree" id="ENSGT00950000182919"/>
<sequence length="376" mass="42129">MKPLSAFCPPAKLLLLFLSHLIASCLTLAPPWLPGARCPPINLIGGRMTQKALIGHNALRKIFNQLETSVKSHGRQKVTDAYAQFAGAPLKLRKICNPWRSPGGSLPALRTNQKETLSRTSEIIIHLRKQKYNADYDLSAKEGADSLAFISLLEEKLVPALIYTFWVEPKNYVDVTRRWYAEHMTFPLNFFLPGRMQSRQLDKLRLLRGDENLEAGEELEKELYRDATECMNLLSQRLGSQKFFFGDSPSSLDAYVFGHLAPVLKCKLPNGKLQQHLKSLDNLTGFCTNILLLYFPRDGRAENCGQKATPQPDGGDFDNVPNKRRKQFLSALVAFGAMLSYALLTGMVSIQHQGALEEPPDIEHIGSHDHEEEGDG</sequence>
<organism evidence="20 21">
    <name type="scientific">Fundulus heteroclitus</name>
    <name type="common">Killifish</name>
    <name type="synonym">Mummichog</name>
    <dbReference type="NCBI Taxonomy" id="8078"/>
    <lineage>
        <taxon>Eukaryota</taxon>
        <taxon>Metazoa</taxon>
        <taxon>Chordata</taxon>
        <taxon>Craniata</taxon>
        <taxon>Vertebrata</taxon>
        <taxon>Euteleostomi</taxon>
        <taxon>Actinopterygii</taxon>
        <taxon>Neopterygii</taxon>
        <taxon>Teleostei</taxon>
        <taxon>Neoteleostei</taxon>
        <taxon>Acanthomorphata</taxon>
        <taxon>Ovalentaria</taxon>
        <taxon>Atherinomorphae</taxon>
        <taxon>Cyprinodontiformes</taxon>
        <taxon>Fundulidae</taxon>
        <taxon>Fundulus</taxon>
    </lineage>
</organism>
<dbReference type="InterPro" id="IPR033468">
    <property type="entry name" value="Metaxin_GST"/>
</dbReference>
<evidence type="ECO:0000256" key="7">
    <source>
        <dbReference type="ARBA" id="ARBA00022843"/>
    </source>
</evidence>
<keyword evidence="7" id="KW-0832">Ubl conjugation</keyword>
<keyword evidence="8" id="KW-0653">Protein transport</keyword>
<evidence type="ECO:0000256" key="12">
    <source>
        <dbReference type="ARBA" id="ARBA00037753"/>
    </source>
</evidence>
<dbReference type="Gene3D" id="1.20.1050.10">
    <property type="match status" value="1"/>
</dbReference>